<dbReference type="SUPFAM" id="SSF48498">
    <property type="entry name" value="Tetracyclin repressor-like, C-terminal domain"/>
    <property type="match status" value="1"/>
</dbReference>
<evidence type="ECO:0000256" key="4">
    <source>
        <dbReference type="PROSITE-ProRule" id="PRU00335"/>
    </source>
</evidence>
<evidence type="ECO:0000313" key="7">
    <source>
        <dbReference type="Proteomes" id="UP000308705"/>
    </source>
</evidence>
<reference evidence="6 7" key="1">
    <citation type="submission" date="2019-04" db="EMBL/GenBank/DDBJ databases">
        <title>Herbidospora sp. NEAU-GS14.nov., a novel actinomycete isolated from soil.</title>
        <authorList>
            <person name="Han L."/>
        </authorList>
    </citation>
    <scope>NUCLEOTIDE SEQUENCE [LARGE SCALE GENOMIC DNA]</scope>
    <source>
        <strain evidence="6 7">NEAU-GS14</strain>
    </source>
</reference>
<evidence type="ECO:0000313" key="6">
    <source>
        <dbReference type="EMBL" id="TKK83874.1"/>
    </source>
</evidence>
<keyword evidence="3" id="KW-0804">Transcription</keyword>
<accession>A0A4U3M7C4</accession>
<dbReference type="InterPro" id="IPR001647">
    <property type="entry name" value="HTH_TetR"/>
</dbReference>
<evidence type="ECO:0000256" key="1">
    <source>
        <dbReference type="ARBA" id="ARBA00023015"/>
    </source>
</evidence>
<feature type="DNA-binding region" description="H-T-H motif" evidence="4">
    <location>
        <begin position="40"/>
        <end position="59"/>
    </location>
</feature>
<keyword evidence="1" id="KW-0805">Transcription regulation</keyword>
<dbReference type="Pfam" id="PF00440">
    <property type="entry name" value="TetR_N"/>
    <property type="match status" value="1"/>
</dbReference>
<comment type="caution">
    <text evidence="6">The sequence shown here is derived from an EMBL/GenBank/DDBJ whole genome shotgun (WGS) entry which is preliminary data.</text>
</comment>
<dbReference type="Gene3D" id="1.10.357.10">
    <property type="entry name" value="Tetracycline Repressor, domain 2"/>
    <property type="match status" value="1"/>
</dbReference>
<dbReference type="SUPFAM" id="SSF46689">
    <property type="entry name" value="Homeodomain-like"/>
    <property type="match status" value="1"/>
</dbReference>
<organism evidence="6 7">
    <name type="scientific">Herbidospora galbida</name>
    <dbReference type="NCBI Taxonomy" id="2575442"/>
    <lineage>
        <taxon>Bacteria</taxon>
        <taxon>Bacillati</taxon>
        <taxon>Actinomycetota</taxon>
        <taxon>Actinomycetes</taxon>
        <taxon>Streptosporangiales</taxon>
        <taxon>Streptosporangiaceae</taxon>
        <taxon>Herbidospora</taxon>
    </lineage>
</organism>
<evidence type="ECO:0000256" key="2">
    <source>
        <dbReference type="ARBA" id="ARBA00023125"/>
    </source>
</evidence>
<sequence>MTTIQESAGRGRPRSERAEKAIVDATLDMIGEGVTVSELSIEAVANRAGVGKTTIYRRWANKEDLVVDSLATLRLPMPEPGGTDVRADLIEYLEVMRSESSELRNRCITNIALNEADRFPDLYRRFRELVIEPRREAFRQVLRRGVATGELRPDLDVEVAMSMLIGAMLFHTKMSGPAYPVPDDLAVRLVDEALRGFRYDVTRNVAS</sequence>
<dbReference type="RefSeq" id="WP_137250817.1">
    <property type="nucleotide sequence ID" value="NZ_SZQA01000040.1"/>
</dbReference>
<dbReference type="PROSITE" id="PS50977">
    <property type="entry name" value="HTH_TETR_2"/>
    <property type="match status" value="1"/>
</dbReference>
<dbReference type="EMBL" id="SZQA01000040">
    <property type="protein sequence ID" value="TKK83874.1"/>
    <property type="molecule type" value="Genomic_DNA"/>
</dbReference>
<dbReference type="PANTHER" id="PTHR30055">
    <property type="entry name" value="HTH-TYPE TRANSCRIPTIONAL REGULATOR RUTR"/>
    <property type="match status" value="1"/>
</dbReference>
<dbReference type="PANTHER" id="PTHR30055:SF148">
    <property type="entry name" value="TETR-FAMILY TRANSCRIPTIONAL REGULATOR"/>
    <property type="match status" value="1"/>
</dbReference>
<dbReference type="InterPro" id="IPR050109">
    <property type="entry name" value="HTH-type_TetR-like_transc_reg"/>
</dbReference>
<gene>
    <name evidence="6" type="ORF">FDA94_32115</name>
</gene>
<dbReference type="GO" id="GO:0003700">
    <property type="term" value="F:DNA-binding transcription factor activity"/>
    <property type="evidence" value="ECO:0007669"/>
    <property type="project" value="TreeGrafter"/>
</dbReference>
<keyword evidence="7" id="KW-1185">Reference proteome</keyword>
<dbReference type="GO" id="GO:0000976">
    <property type="term" value="F:transcription cis-regulatory region binding"/>
    <property type="evidence" value="ECO:0007669"/>
    <property type="project" value="TreeGrafter"/>
</dbReference>
<evidence type="ECO:0000256" key="3">
    <source>
        <dbReference type="ARBA" id="ARBA00023163"/>
    </source>
</evidence>
<dbReference type="InterPro" id="IPR009057">
    <property type="entry name" value="Homeodomain-like_sf"/>
</dbReference>
<evidence type="ECO:0000259" key="5">
    <source>
        <dbReference type="PROSITE" id="PS50977"/>
    </source>
</evidence>
<name>A0A4U3M7C4_9ACTN</name>
<dbReference type="Gene3D" id="1.10.10.60">
    <property type="entry name" value="Homeodomain-like"/>
    <property type="match status" value="1"/>
</dbReference>
<keyword evidence="2 4" id="KW-0238">DNA-binding</keyword>
<dbReference type="AlphaFoldDB" id="A0A4U3M7C4"/>
<feature type="domain" description="HTH tetR-type" evidence="5">
    <location>
        <begin position="16"/>
        <end position="77"/>
    </location>
</feature>
<dbReference type="OrthoDB" id="9796019at2"/>
<dbReference type="Pfam" id="PF16859">
    <property type="entry name" value="TetR_C_11"/>
    <property type="match status" value="1"/>
</dbReference>
<proteinExistence type="predicted"/>
<dbReference type="Proteomes" id="UP000308705">
    <property type="component" value="Unassembled WGS sequence"/>
</dbReference>
<dbReference type="InterPro" id="IPR036271">
    <property type="entry name" value="Tet_transcr_reg_TetR-rel_C_sf"/>
</dbReference>
<dbReference type="InterPro" id="IPR011075">
    <property type="entry name" value="TetR_C"/>
</dbReference>
<protein>
    <submittedName>
        <fullName evidence="6">TetR/AcrR family transcriptional regulator</fullName>
    </submittedName>
</protein>